<organism evidence="1 2">
    <name type="scientific">Cichorium intybus</name>
    <name type="common">Chicory</name>
    <dbReference type="NCBI Taxonomy" id="13427"/>
    <lineage>
        <taxon>Eukaryota</taxon>
        <taxon>Viridiplantae</taxon>
        <taxon>Streptophyta</taxon>
        <taxon>Embryophyta</taxon>
        <taxon>Tracheophyta</taxon>
        <taxon>Spermatophyta</taxon>
        <taxon>Magnoliopsida</taxon>
        <taxon>eudicotyledons</taxon>
        <taxon>Gunneridae</taxon>
        <taxon>Pentapetalae</taxon>
        <taxon>asterids</taxon>
        <taxon>campanulids</taxon>
        <taxon>Asterales</taxon>
        <taxon>Asteraceae</taxon>
        <taxon>Cichorioideae</taxon>
        <taxon>Cichorieae</taxon>
        <taxon>Cichoriinae</taxon>
        <taxon>Cichorium</taxon>
    </lineage>
</organism>
<reference evidence="2" key="1">
    <citation type="journal article" date="2022" name="Mol. Ecol. Resour.">
        <title>The genomes of chicory, endive, great burdock and yacon provide insights into Asteraceae palaeo-polyploidization history and plant inulin production.</title>
        <authorList>
            <person name="Fan W."/>
            <person name="Wang S."/>
            <person name="Wang H."/>
            <person name="Wang A."/>
            <person name="Jiang F."/>
            <person name="Liu H."/>
            <person name="Zhao H."/>
            <person name="Xu D."/>
            <person name="Zhang Y."/>
        </authorList>
    </citation>
    <scope>NUCLEOTIDE SEQUENCE [LARGE SCALE GENOMIC DNA]</scope>
    <source>
        <strain evidence="2">cv. Punajuju</strain>
    </source>
</reference>
<keyword evidence="2" id="KW-1185">Reference proteome</keyword>
<accession>A0ACB9ALH7</accession>
<evidence type="ECO:0000313" key="1">
    <source>
        <dbReference type="EMBL" id="KAI3711017.1"/>
    </source>
</evidence>
<name>A0ACB9ALH7_CICIN</name>
<gene>
    <name evidence="1" type="ORF">L2E82_40819</name>
</gene>
<comment type="caution">
    <text evidence="1">The sequence shown here is derived from an EMBL/GenBank/DDBJ whole genome shotgun (WGS) entry which is preliminary data.</text>
</comment>
<evidence type="ECO:0000313" key="2">
    <source>
        <dbReference type="Proteomes" id="UP001055811"/>
    </source>
</evidence>
<dbReference type="EMBL" id="CM042015">
    <property type="protein sequence ID" value="KAI3711017.1"/>
    <property type="molecule type" value="Genomic_DNA"/>
</dbReference>
<proteinExistence type="predicted"/>
<reference evidence="1 2" key="2">
    <citation type="journal article" date="2022" name="Mol. Ecol. Resour.">
        <title>The genomes of chicory, endive, great burdock and yacon provide insights into Asteraceae paleo-polyploidization history and plant inulin production.</title>
        <authorList>
            <person name="Fan W."/>
            <person name="Wang S."/>
            <person name="Wang H."/>
            <person name="Wang A."/>
            <person name="Jiang F."/>
            <person name="Liu H."/>
            <person name="Zhao H."/>
            <person name="Xu D."/>
            <person name="Zhang Y."/>
        </authorList>
    </citation>
    <scope>NUCLEOTIDE SEQUENCE [LARGE SCALE GENOMIC DNA]</scope>
    <source>
        <strain evidence="2">cv. Punajuju</strain>
        <tissue evidence="1">Leaves</tissue>
    </source>
</reference>
<sequence>MVELGKLIHTHHPSLSLIIIITPIPSENGSTDKYIKTVSATISSITFHHLPTIAIPPDFSFDIIDLNFGIPELYNPIFHNALVATYFGTKEQLKEIAIGLERSEQRFLWVVRDPPNESNSGGKELGLDAILPEGFLARTGDKGLLVKNWAPQPAILSHDCLAIEESMCEV</sequence>
<protein>
    <submittedName>
        <fullName evidence="1">Uncharacterized protein</fullName>
    </submittedName>
</protein>
<dbReference type="Proteomes" id="UP001055811">
    <property type="component" value="Linkage Group LG07"/>
</dbReference>